<dbReference type="PROSITE" id="PS50893">
    <property type="entry name" value="ABC_TRANSPORTER_2"/>
    <property type="match status" value="2"/>
</dbReference>
<keyword evidence="5" id="KW-0547">Nucleotide-binding</keyword>
<proteinExistence type="predicted"/>
<dbReference type="SUPFAM" id="SSF52540">
    <property type="entry name" value="P-loop containing nucleoside triphosphate hydrolases"/>
    <property type="match status" value="2"/>
</dbReference>
<evidence type="ECO:0000256" key="1">
    <source>
        <dbReference type="ARBA" id="ARBA00004141"/>
    </source>
</evidence>
<evidence type="ECO:0000256" key="6">
    <source>
        <dbReference type="ARBA" id="ARBA00022840"/>
    </source>
</evidence>
<accession>A0A9D4YVD1</accession>
<keyword evidence="4" id="KW-0677">Repeat</keyword>
<evidence type="ECO:0000256" key="7">
    <source>
        <dbReference type="ARBA" id="ARBA00022989"/>
    </source>
</evidence>
<dbReference type="Pfam" id="PF01061">
    <property type="entry name" value="ABC2_membrane"/>
    <property type="match status" value="2"/>
</dbReference>
<feature type="transmembrane region" description="Helical" evidence="10">
    <location>
        <begin position="550"/>
        <end position="571"/>
    </location>
</feature>
<comment type="subcellular location">
    <subcellularLocation>
        <location evidence="1">Membrane</location>
        <topology evidence="1">Multi-pass membrane protein</topology>
    </subcellularLocation>
</comment>
<protein>
    <recommendedName>
        <fullName evidence="11">ABC transporter domain-containing protein</fullName>
    </recommendedName>
</protein>
<keyword evidence="6" id="KW-0067">ATP-binding</keyword>
<dbReference type="GO" id="GO:0005524">
    <property type="term" value="F:ATP binding"/>
    <property type="evidence" value="ECO:0007669"/>
    <property type="project" value="UniProtKB-KW"/>
</dbReference>
<dbReference type="Gene3D" id="3.40.50.300">
    <property type="entry name" value="P-loop containing nucleotide triphosphate hydrolases"/>
    <property type="match status" value="2"/>
</dbReference>
<feature type="domain" description="ABC transporter" evidence="11">
    <location>
        <begin position="131"/>
        <end position="431"/>
    </location>
</feature>
<dbReference type="GO" id="GO:0016887">
    <property type="term" value="F:ATP hydrolysis activity"/>
    <property type="evidence" value="ECO:0007669"/>
    <property type="project" value="InterPro"/>
</dbReference>
<feature type="coiled-coil region" evidence="9">
    <location>
        <begin position="45"/>
        <end position="72"/>
    </location>
</feature>
<keyword evidence="7 10" id="KW-1133">Transmembrane helix</keyword>
<evidence type="ECO:0000256" key="9">
    <source>
        <dbReference type="SAM" id="Coils"/>
    </source>
</evidence>
<dbReference type="InterPro" id="IPR003439">
    <property type="entry name" value="ABC_transporter-like_ATP-bd"/>
</dbReference>
<dbReference type="EMBL" id="SIDB01000009">
    <property type="protein sequence ID" value="KAI3428353.1"/>
    <property type="molecule type" value="Genomic_DNA"/>
</dbReference>
<reference evidence="12" key="1">
    <citation type="journal article" date="2019" name="Plant J.">
        <title>Chlorella vulgaris genome assembly and annotation reveals the molecular basis for metabolic acclimation to high light conditions.</title>
        <authorList>
            <person name="Cecchin M."/>
            <person name="Marcolungo L."/>
            <person name="Rossato M."/>
            <person name="Girolomoni L."/>
            <person name="Cosentino E."/>
            <person name="Cuine S."/>
            <person name="Li-Beisson Y."/>
            <person name="Delledonne M."/>
            <person name="Ballottari M."/>
        </authorList>
    </citation>
    <scope>NUCLEOTIDE SEQUENCE</scope>
    <source>
        <strain evidence="12">211/11P</strain>
    </source>
</reference>
<keyword evidence="3 10" id="KW-0812">Transmembrane</keyword>
<feature type="transmembrane region" description="Helical" evidence="10">
    <location>
        <begin position="626"/>
        <end position="652"/>
    </location>
</feature>
<evidence type="ECO:0000256" key="10">
    <source>
        <dbReference type="SAM" id="Phobius"/>
    </source>
</evidence>
<dbReference type="GO" id="GO:0016020">
    <property type="term" value="C:membrane"/>
    <property type="evidence" value="ECO:0007669"/>
    <property type="project" value="UniProtKB-SubCell"/>
</dbReference>
<dbReference type="InterPro" id="IPR003593">
    <property type="entry name" value="AAA+_ATPase"/>
</dbReference>
<feature type="domain" description="ABC transporter" evidence="11">
    <location>
        <begin position="891"/>
        <end position="1131"/>
    </location>
</feature>
<evidence type="ECO:0000313" key="13">
    <source>
        <dbReference type="Proteomes" id="UP001055712"/>
    </source>
</evidence>
<keyword evidence="9" id="KW-0175">Coiled coil</keyword>
<feature type="transmembrane region" description="Helical" evidence="10">
    <location>
        <begin position="1376"/>
        <end position="1397"/>
    </location>
</feature>
<organism evidence="12 13">
    <name type="scientific">Chlorella vulgaris</name>
    <name type="common">Green alga</name>
    <dbReference type="NCBI Taxonomy" id="3077"/>
    <lineage>
        <taxon>Eukaryota</taxon>
        <taxon>Viridiplantae</taxon>
        <taxon>Chlorophyta</taxon>
        <taxon>core chlorophytes</taxon>
        <taxon>Trebouxiophyceae</taxon>
        <taxon>Chlorellales</taxon>
        <taxon>Chlorellaceae</taxon>
        <taxon>Chlorella clade</taxon>
        <taxon>Chlorella</taxon>
    </lineage>
</organism>
<evidence type="ECO:0000313" key="12">
    <source>
        <dbReference type="EMBL" id="KAI3428353.1"/>
    </source>
</evidence>
<dbReference type="InterPro" id="IPR013525">
    <property type="entry name" value="ABC2_TM"/>
</dbReference>
<dbReference type="Pfam" id="PF00005">
    <property type="entry name" value="ABC_tran"/>
    <property type="match status" value="2"/>
</dbReference>
<evidence type="ECO:0000256" key="3">
    <source>
        <dbReference type="ARBA" id="ARBA00022692"/>
    </source>
</evidence>
<dbReference type="GO" id="GO:0140359">
    <property type="term" value="F:ABC-type transporter activity"/>
    <property type="evidence" value="ECO:0007669"/>
    <property type="project" value="InterPro"/>
</dbReference>
<name>A0A9D4YVD1_CHLVU</name>
<reference evidence="12" key="2">
    <citation type="submission" date="2020-11" db="EMBL/GenBank/DDBJ databases">
        <authorList>
            <person name="Cecchin M."/>
            <person name="Marcolungo L."/>
            <person name="Rossato M."/>
            <person name="Girolomoni L."/>
            <person name="Cosentino E."/>
            <person name="Cuine S."/>
            <person name="Li-Beisson Y."/>
            <person name="Delledonne M."/>
            <person name="Ballottari M."/>
        </authorList>
    </citation>
    <scope>NUCLEOTIDE SEQUENCE</scope>
    <source>
        <strain evidence="12">211/11P</strain>
        <tissue evidence="12">Whole cell</tissue>
    </source>
</reference>
<feature type="transmembrane region" description="Helical" evidence="10">
    <location>
        <begin position="1455"/>
        <end position="1478"/>
    </location>
</feature>
<feature type="transmembrane region" description="Helical" evidence="10">
    <location>
        <begin position="659"/>
        <end position="677"/>
    </location>
</feature>
<evidence type="ECO:0000259" key="11">
    <source>
        <dbReference type="PROSITE" id="PS50893"/>
    </source>
</evidence>
<comment type="caution">
    <text evidence="12">The sequence shown here is derived from an EMBL/GenBank/DDBJ whole genome shotgun (WGS) entry which is preliminary data.</text>
</comment>
<feature type="transmembrane region" description="Helical" evidence="10">
    <location>
        <begin position="583"/>
        <end position="606"/>
    </location>
</feature>
<feature type="transmembrane region" description="Helical" evidence="10">
    <location>
        <begin position="773"/>
        <end position="796"/>
    </location>
</feature>
<evidence type="ECO:0000256" key="8">
    <source>
        <dbReference type="ARBA" id="ARBA00023136"/>
    </source>
</evidence>
<dbReference type="GO" id="GO:0071944">
    <property type="term" value="C:cell periphery"/>
    <property type="evidence" value="ECO:0007669"/>
    <property type="project" value="UniProtKB-ARBA"/>
</dbReference>
<dbReference type="SMART" id="SM00382">
    <property type="entry name" value="AAA"/>
    <property type="match status" value="2"/>
</dbReference>
<feature type="transmembrane region" description="Helical" evidence="10">
    <location>
        <begin position="1268"/>
        <end position="1288"/>
    </location>
</feature>
<feature type="transmembrane region" description="Helical" evidence="10">
    <location>
        <begin position="1309"/>
        <end position="1334"/>
    </location>
</feature>
<dbReference type="OrthoDB" id="66620at2759"/>
<evidence type="ECO:0000256" key="4">
    <source>
        <dbReference type="ARBA" id="ARBA00022737"/>
    </source>
</evidence>
<keyword evidence="13" id="KW-1185">Reference proteome</keyword>
<dbReference type="Proteomes" id="UP001055712">
    <property type="component" value="Unassembled WGS sequence"/>
</dbReference>
<feature type="transmembrane region" description="Helical" evidence="10">
    <location>
        <begin position="717"/>
        <end position="738"/>
    </location>
</feature>
<dbReference type="FunFam" id="3.40.50.300:FF:000532">
    <property type="entry name" value="ABC transporter G family member 34"/>
    <property type="match status" value="1"/>
</dbReference>
<feature type="transmembrane region" description="Helical" evidence="10">
    <location>
        <begin position="1229"/>
        <end position="1248"/>
    </location>
</feature>
<dbReference type="PANTHER" id="PTHR19241">
    <property type="entry name" value="ATP-BINDING CASSETTE TRANSPORTER"/>
    <property type="match status" value="1"/>
</dbReference>
<evidence type="ECO:0000256" key="5">
    <source>
        <dbReference type="ARBA" id="ARBA00022741"/>
    </source>
</evidence>
<sequence length="1486" mass="163156">MAFKGGAMPTTRTEEYVDLGFDATAMLHLGRSSLLSIPGGASTSVHDVEELIAAAKEELRRTRNAEKMATQDKAQLAKQVLPGLADRLAGLYKEAGRRPFEVTVEYRKLCVEADALVGAGNTPSLGNAFKNLLQKVTWQGGLKTANYQILKGMNGVLHPGRTTLLLGPPGSGKSVFMQALSGRLQRGPKLRVSGTIMYNGKQDTEFELRRTAAYVDQLDHHIPNMTVLETCQFAFNCLHSTDESARLLAEFGQVEERFERDLAVAEMEHAAEEGKAGTEGEMSDAPADTKFVGAMRTLVKQRAKPFVILQMLGLSDVADTIVGDSMTRGISGGQRKRVTTGEVLCGPQSLVLMDEISTGLDSATTYSVVQSFVKASHALRKTFLISLLQPAPEVVQLFDDILLLTDGHVIYHGPVDGILPFFEQQLNYVCPIRKDSGSFLQEVTTPVGQFAYATPALLERKGLAEKDRDPLTLLTNPPKALLTPVEEMEESFWRHTDSGKSMLDQLDNHPFDPESAPPGSLAKTRYGNSYLRLTQLVFLRQVLLNKRDKAFYIARALQAGILTLIIGSLYTGLSVTGDGTRQVMSISSVSVMNMAMFSSPQIALVFANKRVFYKHRDNNFFPPAAYVGSFVLTQIPQSVIECIIYSLGVYWISGLTRTAGNYFVFVVVTFSISNAMASFYRLIAFTVPSMVIANAGGGVMLLFLMISNGFSIVRTSIPVYLIWVYWMNPMAWAVRALVANELGTSRWDTPAGNGQTVGEASADAFGFYLGAQWIWASVGYSWFWLCLCSGLGVLALNVTNPPSPRPTVAEEEQKVEVQRGIFATLLKPAARGAVLASKTIKRVGSKAFAPAAAASEGAHAKAVVPFVPITLVCRDIRYYVNDPSKGTAPGVVQDNSDKEIAGKLELLKGLDLSAEPGSLTALMGGSGAGKTTLMDCILGRKTTGLIRGEILVNGHPKEQATWSRVCGYVEQQDIHSAGTTVREALQFSARLRLTQDIGMAQIHQIVDDTLEMVDMGGLRDSIVGDPGGKGLSVEQRKRLSIAVELVANPSVVFMDEPTSGLDARAAAIVMRAVKNVSLSQRTVMVTIHQPSMEIFEAFSNLVLLQRGGRLSYFGPLGVESSALTTFLEAQPGVEPIRAGYNPATWMLEVTGGSTSTTFKSSDQDFPTIYAESELCRSNRANMERLAAEGKKAFEPLRLSSTYATSWNMQRAVLTQKFFKIYWRSPNYNFVRFLMTLMIAIILGLVYLGEGDLDPAGADVATVQNIMGLIFVVCIFLGMYNLMTIQPVMSAERTVFYRERSSSYYSPGPYAIASGVVELPYLLAQSTLMVVIVYWMVGFQAVAWKFFYFLLTYFLALTMFTYVGAALVFLTPNQLLAQLLGAFMNQLWTLFAGFLVPYPNMPAGWQWMNRISPTTWILWGLAGSQLSDRDVPMEGYNGTTTVSAFMDSSFGYTFDMIWWCTLIVFSYCLVFRGLSTVMLKYVNWQRR</sequence>
<dbReference type="InterPro" id="IPR027417">
    <property type="entry name" value="P-loop_NTPase"/>
</dbReference>
<feature type="transmembrane region" description="Helical" evidence="10">
    <location>
        <begin position="1346"/>
        <end position="1369"/>
    </location>
</feature>
<gene>
    <name evidence="12" type="ORF">D9Q98_006733</name>
</gene>
<keyword evidence="2" id="KW-0813">Transport</keyword>
<feature type="transmembrane region" description="Helical" evidence="10">
    <location>
        <begin position="683"/>
        <end position="705"/>
    </location>
</feature>
<evidence type="ECO:0000256" key="2">
    <source>
        <dbReference type="ARBA" id="ARBA00022448"/>
    </source>
</evidence>
<keyword evidence="8 10" id="KW-0472">Membrane</keyword>